<sequence length="104" mass="11645">KIVVFVPKTHTDIIRQVIGDAGAGKIGNYSHCSYSVDGYGRYKPTDGAKPFIGEVGKFEEVLEERIECVCDRKNAKNIIAAIRKVHPYEEVAFDIYPLIDESEL</sequence>
<reference evidence="2" key="1">
    <citation type="submission" date="2017-09" db="EMBL/GenBank/DDBJ databases">
        <title>Depth-based differentiation of microbial function through sediment-hosted aquifers and enrichment of novel symbionts in the deep terrestrial subsurface.</title>
        <authorList>
            <person name="Probst A.J."/>
            <person name="Ladd B."/>
            <person name="Jarett J.K."/>
            <person name="Geller-Mcgrath D.E."/>
            <person name="Sieber C.M.K."/>
            <person name="Emerson J.B."/>
            <person name="Anantharaman K."/>
            <person name="Thomas B.C."/>
            <person name="Malmstrom R."/>
            <person name="Stieglmeier M."/>
            <person name="Klingl A."/>
            <person name="Woyke T."/>
            <person name="Ryan C.M."/>
            <person name="Banfield J.F."/>
        </authorList>
    </citation>
    <scope>NUCLEOTIDE SEQUENCE [LARGE SCALE GENOMIC DNA]</scope>
</reference>
<dbReference type="AlphaFoldDB" id="A0A2M7BPX4"/>
<organism evidence="1 2">
    <name type="scientific">Candidatus Shapirobacteria bacterium CG03_land_8_20_14_0_80_35_14</name>
    <dbReference type="NCBI Taxonomy" id="1974878"/>
    <lineage>
        <taxon>Bacteria</taxon>
        <taxon>Candidatus Shapironibacteriota</taxon>
    </lineage>
</organism>
<comment type="caution">
    <text evidence="1">The sequence shown here is derived from an EMBL/GenBank/DDBJ whole genome shotgun (WGS) entry which is preliminary data.</text>
</comment>
<evidence type="ECO:0000313" key="1">
    <source>
        <dbReference type="EMBL" id="PIV07538.1"/>
    </source>
</evidence>
<proteinExistence type="predicted"/>
<accession>A0A2M7BPX4</accession>
<dbReference type="PANTHER" id="PTHR41774:SF1">
    <property type="entry name" value="NGG1P INTERACTING FACTOR NIF3"/>
    <property type="match status" value="1"/>
</dbReference>
<evidence type="ECO:0000313" key="2">
    <source>
        <dbReference type="Proteomes" id="UP000229191"/>
    </source>
</evidence>
<dbReference type="FunFam" id="3.30.70.120:FF:000006">
    <property type="entry name" value="GTP cyclohydrolase 1 type 2 homolog"/>
    <property type="match status" value="1"/>
</dbReference>
<protein>
    <submittedName>
        <fullName evidence="1">Nif3-like dinuclear metal center hexameric protein</fullName>
    </submittedName>
</protein>
<dbReference type="SUPFAM" id="SSF102705">
    <property type="entry name" value="NIF3 (NGG1p interacting factor 3)-like"/>
    <property type="match status" value="1"/>
</dbReference>
<dbReference type="EMBL" id="PEVB01000058">
    <property type="protein sequence ID" value="PIV07538.1"/>
    <property type="molecule type" value="Genomic_DNA"/>
</dbReference>
<dbReference type="InterPro" id="IPR015867">
    <property type="entry name" value="N-reg_PII/ATP_PRibTrfase_C"/>
</dbReference>
<name>A0A2M7BPX4_9BACT</name>
<dbReference type="InterPro" id="IPR036069">
    <property type="entry name" value="DUF34/NIF3_sf"/>
</dbReference>
<dbReference type="Gene3D" id="3.30.70.120">
    <property type="match status" value="1"/>
</dbReference>
<feature type="non-terminal residue" evidence="1">
    <location>
        <position position="1"/>
    </location>
</feature>
<dbReference type="Proteomes" id="UP000229191">
    <property type="component" value="Unassembled WGS sequence"/>
</dbReference>
<dbReference type="PANTHER" id="PTHR41774">
    <property type="match status" value="1"/>
</dbReference>
<gene>
    <name evidence="1" type="ORF">COS53_01900</name>
</gene>